<feature type="compositionally biased region" description="Basic and acidic residues" evidence="8">
    <location>
        <begin position="86"/>
        <end position="107"/>
    </location>
</feature>
<evidence type="ECO:0000256" key="4">
    <source>
        <dbReference type="ARBA" id="ARBA00022884"/>
    </source>
</evidence>
<dbReference type="PANTHER" id="PTHR22648:SF0">
    <property type="entry name" value="TRANSCRIPTION TERMINATION_ANTITERMINATION PROTEIN NUSA"/>
    <property type="match status" value="1"/>
</dbReference>
<dbReference type="CDD" id="cd04455">
    <property type="entry name" value="S1_NusA"/>
    <property type="match status" value="1"/>
</dbReference>
<dbReference type="FunFam" id="3.30.300.20:FF:000005">
    <property type="entry name" value="Transcription termination/antitermination protein NusA"/>
    <property type="match status" value="1"/>
</dbReference>
<evidence type="ECO:0000256" key="5">
    <source>
        <dbReference type="ARBA" id="ARBA00023015"/>
    </source>
</evidence>
<dbReference type="PANTHER" id="PTHR22648">
    <property type="entry name" value="TRANSCRIPTION TERMINATION FACTOR NUSA"/>
    <property type="match status" value="1"/>
</dbReference>
<organism evidence="10 11">
    <name type="scientific">Candidatus Ryanbacteria bacterium RIFCSPHIGHO2_01_FULL_48_27</name>
    <dbReference type="NCBI Taxonomy" id="1802115"/>
    <lineage>
        <taxon>Bacteria</taxon>
        <taxon>Candidatus Ryaniibacteriota</taxon>
    </lineage>
</organism>
<accession>A0A1G2FZU6</accession>
<dbReference type="InterPro" id="IPR003029">
    <property type="entry name" value="S1_domain"/>
</dbReference>
<dbReference type="CDD" id="cd02134">
    <property type="entry name" value="KH-II_NusA_rpt1"/>
    <property type="match status" value="1"/>
</dbReference>
<dbReference type="Gene3D" id="3.30.300.20">
    <property type="match status" value="2"/>
</dbReference>
<dbReference type="PROSITE" id="PS50126">
    <property type="entry name" value="S1"/>
    <property type="match status" value="1"/>
</dbReference>
<evidence type="ECO:0000256" key="1">
    <source>
        <dbReference type="ARBA" id="ARBA00022472"/>
    </source>
</evidence>
<dbReference type="FunFam" id="3.30.300.20:FF:000002">
    <property type="entry name" value="Transcription termination/antitermination protein NusA"/>
    <property type="match status" value="1"/>
</dbReference>
<dbReference type="GO" id="GO:0031564">
    <property type="term" value="P:transcription antitermination"/>
    <property type="evidence" value="ECO:0007669"/>
    <property type="project" value="UniProtKB-UniRule"/>
</dbReference>
<dbReference type="Pfam" id="PF00575">
    <property type="entry name" value="S1"/>
    <property type="match status" value="1"/>
</dbReference>
<dbReference type="STRING" id="1802115.A2756_00080"/>
<dbReference type="GO" id="GO:0003700">
    <property type="term" value="F:DNA-binding transcription factor activity"/>
    <property type="evidence" value="ECO:0007669"/>
    <property type="project" value="InterPro"/>
</dbReference>
<comment type="subcellular location">
    <subcellularLocation>
        <location evidence="7">Cytoplasm</location>
    </subcellularLocation>
</comment>
<keyword evidence="2 7" id="KW-0963">Cytoplasm</keyword>
<evidence type="ECO:0000256" key="2">
    <source>
        <dbReference type="ARBA" id="ARBA00022490"/>
    </source>
</evidence>
<dbReference type="GO" id="GO:0006353">
    <property type="term" value="P:DNA-templated transcription termination"/>
    <property type="evidence" value="ECO:0007669"/>
    <property type="project" value="UniProtKB-UniRule"/>
</dbReference>
<keyword evidence="5 7" id="KW-0805">Transcription regulation</keyword>
<evidence type="ECO:0000256" key="7">
    <source>
        <dbReference type="HAMAP-Rule" id="MF_00945"/>
    </source>
</evidence>
<keyword evidence="3 7" id="KW-0889">Transcription antitermination</keyword>
<keyword evidence="4 7" id="KW-0694">RNA-binding</keyword>
<evidence type="ECO:0000256" key="6">
    <source>
        <dbReference type="ARBA" id="ARBA00023163"/>
    </source>
</evidence>
<dbReference type="PROSITE" id="PS50084">
    <property type="entry name" value="KH_TYPE_1"/>
    <property type="match status" value="1"/>
</dbReference>
<keyword evidence="6 7" id="KW-0804">Transcription</keyword>
<dbReference type="GO" id="GO:0005829">
    <property type="term" value="C:cytosol"/>
    <property type="evidence" value="ECO:0007669"/>
    <property type="project" value="TreeGrafter"/>
</dbReference>
<dbReference type="HAMAP" id="MF_00945_B">
    <property type="entry name" value="NusA_B"/>
    <property type="match status" value="1"/>
</dbReference>
<dbReference type="InterPro" id="IPR013735">
    <property type="entry name" value="TF_NusA_N"/>
</dbReference>
<comment type="function">
    <text evidence="7">Participates in both transcription termination and antitermination.</text>
</comment>
<dbReference type="InterPro" id="IPR012340">
    <property type="entry name" value="NA-bd_OB-fold"/>
</dbReference>
<reference evidence="10 11" key="1">
    <citation type="journal article" date="2016" name="Nat. Commun.">
        <title>Thousands of microbial genomes shed light on interconnected biogeochemical processes in an aquifer system.</title>
        <authorList>
            <person name="Anantharaman K."/>
            <person name="Brown C.T."/>
            <person name="Hug L.A."/>
            <person name="Sharon I."/>
            <person name="Castelle C.J."/>
            <person name="Probst A.J."/>
            <person name="Thomas B.C."/>
            <person name="Singh A."/>
            <person name="Wilkins M.J."/>
            <person name="Karaoz U."/>
            <person name="Brodie E.L."/>
            <person name="Williams K.H."/>
            <person name="Hubbard S.S."/>
            <person name="Banfield J.F."/>
        </authorList>
    </citation>
    <scope>NUCLEOTIDE SEQUENCE [LARGE SCALE GENOMIC DNA]</scope>
</reference>
<dbReference type="Proteomes" id="UP000177785">
    <property type="component" value="Unassembled WGS sequence"/>
</dbReference>
<dbReference type="SMART" id="SM00316">
    <property type="entry name" value="S1"/>
    <property type="match status" value="1"/>
</dbReference>
<protein>
    <recommendedName>
        <fullName evidence="7">Transcription termination/antitermination protein NusA</fullName>
    </recommendedName>
</protein>
<evidence type="ECO:0000313" key="10">
    <source>
        <dbReference type="EMBL" id="OGZ43110.1"/>
    </source>
</evidence>
<dbReference type="InterPro" id="IPR030842">
    <property type="entry name" value="TF_NusA_bacterial"/>
</dbReference>
<dbReference type="GO" id="GO:0003723">
    <property type="term" value="F:RNA binding"/>
    <property type="evidence" value="ECO:0007669"/>
    <property type="project" value="UniProtKB-UniRule"/>
</dbReference>
<dbReference type="Gene3D" id="3.30.1480.10">
    <property type="entry name" value="NusA, N-terminal domain"/>
    <property type="match status" value="1"/>
</dbReference>
<dbReference type="EMBL" id="MHNL01000039">
    <property type="protein sequence ID" value="OGZ43110.1"/>
    <property type="molecule type" value="Genomic_DNA"/>
</dbReference>
<proteinExistence type="inferred from homology"/>
<dbReference type="InterPro" id="IPR010213">
    <property type="entry name" value="TF_NusA"/>
</dbReference>
<evidence type="ECO:0000259" key="9">
    <source>
        <dbReference type="PROSITE" id="PS50126"/>
    </source>
</evidence>
<dbReference type="CDD" id="cd22529">
    <property type="entry name" value="KH-II_NusA_rpt2"/>
    <property type="match status" value="1"/>
</dbReference>
<dbReference type="InterPro" id="IPR009019">
    <property type="entry name" value="KH_sf_prok-type"/>
</dbReference>
<dbReference type="Pfam" id="PF26594">
    <property type="entry name" value="KH_NusA_2nd"/>
    <property type="match status" value="1"/>
</dbReference>
<comment type="similarity">
    <text evidence="7">Belongs to the NusA family.</text>
</comment>
<keyword evidence="1 7" id="KW-0806">Transcription termination</keyword>
<dbReference type="Pfam" id="PF13184">
    <property type="entry name" value="KH_NusA_1st"/>
    <property type="match status" value="1"/>
</dbReference>
<evidence type="ECO:0000313" key="11">
    <source>
        <dbReference type="Proteomes" id="UP000177785"/>
    </source>
</evidence>
<dbReference type="Gene3D" id="2.40.50.140">
    <property type="entry name" value="Nucleic acid-binding proteins"/>
    <property type="match status" value="1"/>
</dbReference>
<comment type="caution">
    <text evidence="10">The sequence shown here is derived from an EMBL/GenBank/DDBJ whole genome shotgun (WGS) entry which is preliminary data.</text>
</comment>
<dbReference type="SUPFAM" id="SSF54814">
    <property type="entry name" value="Prokaryotic type KH domain (KH-domain type II)"/>
    <property type="match status" value="2"/>
</dbReference>
<comment type="subunit">
    <text evidence="7">Monomer. Binds directly to the core enzyme of the DNA-dependent RNA polymerase and to nascent RNA.</text>
</comment>
<dbReference type="AlphaFoldDB" id="A0A1G2FZU6"/>
<evidence type="ECO:0000256" key="8">
    <source>
        <dbReference type="SAM" id="MobiDB-lite"/>
    </source>
</evidence>
<dbReference type="InterPro" id="IPR004087">
    <property type="entry name" value="KH_dom"/>
</dbReference>
<dbReference type="InterPro" id="IPR015946">
    <property type="entry name" value="KH_dom-like_a/b"/>
</dbReference>
<dbReference type="Pfam" id="PF08529">
    <property type="entry name" value="NusA_N"/>
    <property type="match status" value="2"/>
</dbReference>
<dbReference type="NCBIfam" id="TIGR01953">
    <property type="entry name" value="NusA"/>
    <property type="match status" value="1"/>
</dbReference>
<name>A0A1G2FZU6_9BACT</name>
<feature type="compositionally biased region" description="Low complexity" evidence="8">
    <location>
        <begin position="411"/>
        <end position="425"/>
    </location>
</feature>
<dbReference type="InterPro" id="IPR036555">
    <property type="entry name" value="NusA_N_sf"/>
</dbReference>
<feature type="region of interest" description="Disordered" evidence="8">
    <location>
        <begin position="80"/>
        <end position="114"/>
    </location>
</feature>
<sequence>MDLKIIHSTLEQLAEEKGISKEKVIETIEMALAAAYKKDYGKKSQIIKAKFNPETGSISFLQVKIVLDESMIKTEEEIAAEDAEREAEHERAGVGPKDERARTFDHREEEDEELGAEEVKRVRFNPERHIMLDEAHKIKKDVAPHDELEFPLETHEDYGRIAAQTAKQVIIQRIREAEREATYEEFKNRQGEIVSGTVQRVEGRNVFVDLGRSVALLPPEEQVAYERYRIGERIKALLLAVEKGTRGSGMYLSRSHPKLVAKLFEIEVPEIANGVVEIKSIAREAGSRSKIAVISNEEGVDPVGSCVGQKGVRVSTVITELGGEKIDIIEWDDDPAKFIGNAVSPAKVVEVELSPETKEARVIVAEDQLSLAIGKGGQNVRLAAKLTGWKIDIRSRGGETVASSDEDVSIPADTDAEAAPAADATETTEDSIPATE</sequence>
<evidence type="ECO:0000256" key="3">
    <source>
        <dbReference type="ARBA" id="ARBA00022814"/>
    </source>
</evidence>
<dbReference type="InterPro" id="IPR025249">
    <property type="entry name" value="TF_NusA_KH_1st"/>
</dbReference>
<gene>
    <name evidence="7" type="primary">nusA</name>
    <name evidence="10" type="ORF">A2756_00080</name>
</gene>
<dbReference type="SMART" id="SM00322">
    <property type="entry name" value="KH"/>
    <property type="match status" value="2"/>
</dbReference>
<feature type="region of interest" description="Disordered" evidence="8">
    <location>
        <begin position="396"/>
        <end position="436"/>
    </location>
</feature>
<feature type="domain" description="S1 motif" evidence="9">
    <location>
        <begin position="191"/>
        <end position="255"/>
    </location>
</feature>
<dbReference type="InterPro" id="IPR058582">
    <property type="entry name" value="KH_NusA_2nd"/>
</dbReference>
<dbReference type="SUPFAM" id="SSF50249">
    <property type="entry name" value="Nucleic acid-binding proteins"/>
    <property type="match status" value="1"/>
</dbReference>
<dbReference type="SUPFAM" id="SSF69705">
    <property type="entry name" value="Transcription factor NusA, N-terminal domain"/>
    <property type="match status" value="1"/>
</dbReference>